<keyword evidence="5" id="KW-1185">Reference proteome</keyword>
<reference evidence="5" key="1">
    <citation type="journal article" date="2019" name="Int. J. Syst. Evol. Microbiol.">
        <title>The Global Catalogue of Microorganisms (GCM) 10K type strain sequencing project: providing services to taxonomists for standard genome sequencing and annotation.</title>
        <authorList>
            <consortium name="The Broad Institute Genomics Platform"/>
            <consortium name="The Broad Institute Genome Sequencing Center for Infectious Disease"/>
            <person name="Wu L."/>
            <person name="Ma J."/>
        </authorList>
    </citation>
    <scope>NUCLEOTIDE SEQUENCE [LARGE SCALE GENOMIC DNA]</scope>
    <source>
        <strain evidence="5">KCTC 23299</strain>
    </source>
</reference>
<evidence type="ECO:0000256" key="1">
    <source>
        <dbReference type="SAM" id="SignalP"/>
    </source>
</evidence>
<dbReference type="SUPFAM" id="SSF51445">
    <property type="entry name" value="(Trans)glycosidases"/>
    <property type="match status" value="1"/>
</dbReference>
<gene>
    <name evidence="4" type="ORF">ACFS6H_01230</name>
</gene>
<name>A0ABW5ZZ63_9BACT</name>
<keyword evidence="1" id="KW-0732">Signal</keyword>
<dbReference type="EMBL" id="JBHUOZ010000001">
    <property type="protein sequence ID" value="MFD2918309.1"/>
    <property type="molecule type" value="Genomic_DNA"/>
</dbReference>
<feature type="domain" description="Putative collagen-binding" evidence="2">
    <location>
        <begin position="361"/>
        <end position="452"/>
    </location>
</feature>
<comment type="caution">
    <text evidence="4">The sequence shown here is derived from an EMBL/GenBank/DDBJ whole genome shotgun (WGS) entry which is preliminary data.</text>
</comment>
<keyword evidence="4" id="KW-0378">Hydrolase</keyword>
<dbReference type="InterPro" id="IPR017853">
    <property type="entry name" value="GH"/>
</dbReference>
<organism evidence="4 5">
    <name type="scientific">Terrimonas rubra</name>
    <dbReference type="NCBI Taxonomy" id="1035890"/>
    <lineage>
        <taxon>Bacteria</taxon>
        <taxon>Pseudomonadati</taxon>
        <taxon>Bacteroidota</taxon>
        <taxon>Chitinophagia</taxon>
        <taxon>Chitinophagales</taxon>
        <taxon>Chitinophagaceae</taxon>
        <taxon>Terrimonas</taxon>
    </lineage>
</organism>
<dbReference type="GO" id="GO:0016787">
    <property type="term" value="F:hydrolase activity"/>
    <property type="evidence" value="ECO:0007669"/>
    <property type="project" value="UniProtKB-KW"/>
</dbReference>
<feature type="signal peptide" evidence="1">
    <location>
        <begin position="1"/>
        <end position="20"/>
    </location>
</feature>
<dbReference type="InterPro" id="IPR024749">
    <property type="entry name" value="Collagen-bd_put"/>
</dbReference>
<dbReference type="Gene3D" id="3.20.20.80">
    <property type="entry name" value="Glycosidases"/>
    <property type="match status" value="1"/>
</dbReference>
<dbReference type="Pfam" id="PF12904">
    <property type="entry name" value="Collagen_bind_2"/>
    <property type="match status" value="1"/>
</dbReference>
<sequence length="452" mass="51263">MRIIAAVLFLCITVVTQAQSSLPVIKISANKRFFQTADGKPFFWLGDTGWLLFGKLNKEDVLTYLDTRQQQGFNVIQSMVLHEMTVANVTQGPALLNKNAATPDVKEGPDNDYWDNIDFVVTEAGKRGIYMALVPVWGSNVKGGHVSVEQAQAYGKFLGERYKKYSNIIWLNGGDVHGTDIKAVWEALGAAIKQYDPVHIMTYHPRGRYSSSEWFHHASWLDFNMFQSGHRNYAQDTSKNDKNHYGEDNWRHAQHDYNLKPVKPTIDGEPSYENIPHGLHDSLQPRWQASDLRRYAYWSVFAGGAGFTYGENAIMQFHTKGDKDANYGVTHNWKETLQSPGANQMKYLKQLILSKSYFDRVPAQQIIVDNDQERYNYILATKGKGYAMAYTYTGRTFSINFAKLGFTPKKAFWFKPATGEQTKLALTAKKGVVRFDPPGQPANGNDWVLVLE</sequence>
<feature type="domain" description="Apiosidase-like catalytic" evidence="3">
    <location>
        <begin position="28"/>
        <end position="358"/>
    </location>
</feature>
<dbReference type="Pfam" id="PF13204">
    <property type="entry name" value="Apiosidase"/>
    <property type="match status" value="1"/>
</dbReference>
<dbReference type="PANTHER" id="PTHR37836">
    <property type="entry name" value="LMO1036 PROTEIN"/>
    <property type="match status" value="1"/>
</dbReference>
<proteinExistence type="predicted"/>
<evidence type="ECO:0000259" key="2">
    <source>
        <dbReference type="Pfam" id="PF12904"/>
    </source>
</evidence>
<dbReference type="Proteomes" id="UP001597511">
    <property type="component" value="Unassembled WGS sequence"/>
</dbReference>
<feature type="chain" id="PRO_5045930310" evidence="1">
    <location>
        <begin position="21"/>
        <end position="452"/>
    </location>
</feature>
<protein>
    <submittedName>
        <fullName evidence="4">Glycoside hydrolase family 140 protein</fullName>
    </submittedName>
</protein>
<accession>A0ABW5ZZ63</accession>
<evidence type="ECO:0000313" key="4">
    <source>
        <dbReference type="EMBL" id="MFD2918309.1"/>
    </source>
</evidence>
<evidence type="ECO:0000313" key="5">
    <source>
        <dbReference type="Proteomes" id="UP001597511"/>
    </source>
</evidence>
<dbReference type="InterPro" id="IPR025277">
    <property type="entry name" value="Apiosidase-like_cat_dom"/>
</dbReference>
<dbReference type="RefSeq" id="WP_386094209.1">
    <property type="nucleotide sequence ID" value="NZ_JBHUOZ010000001.1"/>
</dbReference>
<evidence type="ECO:0000259" key="3">
    <source>
        <dbReference type="Pfam" id="PF13204"/>
    </source>
</evidence>
<dbReference type="PANTHER" id="PTHR37836:SF3">
    <property type="entry name" value="ENDOGLUCANASE"/>
    <property type="match status" value="1"/>
</dbReference>